<dbReference type="AlphaFoldDB" id="A0A8S1RST0"/>
<protein>
    <submittedName>
        <fullName evidence="2">Uncharacterized protein</fullName>
    </submittedName>
</protein>
<proteinExistence type="predicted"/>
<dbReference type="EMBL" id="CAJJDN010000262">
    <property type="protein sequence ID" value="CAD8130095.1"/>
    <property type="molecule type" value="Genomic_DNA"/>
</dbReference>
<feature type="compositionally biased region" description="Basic residues" evidence="1">
    <location>
        <begin position="154"/>
        <end position="170"/>
    </location>
</feature>
<evidence type="ECO:0000313" key="3">
    <source>
        <dbReference type="Proteomes" id="UP000692954"/>
    </source>
</evidence>
<name>A0A8S1RST0_9CILI</name>
<evidence type="ECO:0000313" key="2">
    <source>
        <dbReference type="EMBL" id="CAD8130095.1"/>
    </source>
</evidence>
<accession>A0A8S1RST0</accession>
<comment type="caution">
    <text evidence="2">The sequence shown here is derived from an EMBL/GenBank/DDBJ whole genome shotgun (WGS) entry which is preliminary data.</text>
</comment>
<gene>
    <name evidence="2" type="ORF">PSON_ATCC_30995.1.T2620012</name>
</gene>
<dbReference type="Proteomes" id="UP000692954">
    <property type="component" value="Unassembled WGS sequence"/>
</dbReference>
<reference evidence="2" key="1">
    <citation type="submission" date="2021-01" db="EMBL/GenBank/DDBJ databases">
        <authorList>
            <consortium name="Genoscope - CEA"/>
            <person name="William W."/>
        </authorList>
    </citation>
    <scope>NUCLEOTIDE SEQUENCE</scope>
</reference>
<evidence type="ECO:0000256" key="1">
    <source>
        <dbReference type="SAM" id="MobiDB-lite"/>
    </source>
</evidence>
<organism evidence="2 3">
    <name type="scientific">Paramecium sonneborni</name>
    <dbReference type="NCBI Taxonomy" id="65129"/>
    <lineage>
        <taxon>Eukaryota</taxon>
        <taxon>Sar</taxon>
        <taxon>Alveolata</taxon>
        <taxon>Ciliophora</taxon>
        <taxon>Intramacronucleata</taxon>
        <taxon>Oligohymenophorea</taxon>
        <taxon>Peniculida</taxon>
        <taxon>Parameciidae</taxon>
        <taxon>Paramecium</taxon>
    </lineage>
</organism>
<feature type="region of interest" description="Disordered" evidence="1">
    <location>
        <begin position="146"/>
        <end position="179"/>
    </location>
</feature>
<keyword evidence="3" id="KW-1185">Reference proteome</keyword>
<sequence length="352" mass="41834">MIINWNVMKWKMITYQQKQLQKKYKIRKQDPRKKTNCQKQQFMNLELIGRKSQNIYIAGILLNALKDEKELSLCQHIENIDQDDRNIQVIKRETRKYDKKQIYSFIRKEYMNIQNPYYVIPNSQQKLMLNYQNKLNLNDINNQNENSLSCKSSVQKKKKQSKIQKKKIKKQNSITKQKEPEKKINNNIIIEQNEEVLNGIISAESCEVKVKEEDDNEFQANKIAQSLLSLSLNNNFNQFHNTLNSQQLFNESFISLYNSQVFQNQPQQQQQFQQSLYIYFKYYEGIANLIKSQSLSQSQLLQEIPLILSNVSSQEINQSSLMQLSLSNMNFCQFPYMLRQESFPHSMNNSQF</sequence>